<name>A0AA39CVD0_9EURO</name>
<organism evidence="5 6">
    <name type="scientific">Knufia peltigerae</name>
    <dbReference type="NCBI Taxonomy" id="1002370"/>
    <lineage>
        <taxon>Eukaryota</taxon>
        <taxon>Fungi</taxon>
        <taxon>Dikarya</taxon>
        <taxon>Ascomycota</taxon>
        <taxon>Pezizomycotina</taxon>
        <taxon>Eurotiomycetes</taxon>
        <taxon>Chaetothyriomycetidae</taxon>
        <taxon>Chaetothyriales</taxon>
        <taxon>Trichomeriaceae</taxon>
        <taxon>Knufia</taxon>
    </lineage>
</organism>
<dbReference type="Gene3D" id="3.40.50.1820">
    <property type="entry name" value="alpha/beta hydrolase"/>
    <property type="match status" value="1"/>
</dbReference>
<accession>A0AA39CVD0</accession>
<evidence type="ECO:0000256" key="3">
    <source>
        <dbReference type="RuleBase" id="RU361235"/>
    </source>
</evidence>
<dbReference type="Proteomes" id="UP001172681">
    <property type="component" value="Unassembled WGS sequence"/>
</dbReference>
<evidence type="ECO:0000256" key="1">
    <source>
        <dbReference type="ARBA" id="ARBA00005964"/>
    </source>
</evidence>
<evidence type="ECO:0000313" key="6">
    <source>
        <dbReference type="Proteomes" id="UP001172681"/>
    </source>
</evidence>
<evidence type="ECO:0000259" key="4">
    <source>
        <dbReference type="Pfam" id="PF00135"/>
    </source>
</evidence>
<protein>
    <recommendedName>
        <fullName evidence="3">Carboxylic ester hydrolase</fullName>
        <ecNumber evidence="3">3.1.1.-</ecNumber>
    </recommendedName>
</protein>
<dbReference type="GO" id="GO:0016787">
    <property type="term" value="F:hydrolase activity"/>
    <property type="evidence" value="ECO:0007669"/>
    <property type="project" value="UniProtKB-KW"/>
</dbReference>
<keyword evidence="6" id="KW-1185">Reference proteome</keyword>
<evidence type="ECO:0000313" key="5">
    <source>
        <dbReference type="EMBL" id="KAJ9626694.1"/>
    </source>
</evidence>
<gene>
    <name evidence="5" type="ORF">H2204_009964</name>
</gene>
<dbReference type="PANTHER" id="PTHR43142:SF11">
    <property type="entry name" value="CARBOXYLIC ESTER HYDROLASE"/>
    <property type="match status" value="1"/>
</dbReference>
<dbReference type="InterPro" id="IPR029058">
    <property type="entry name" value="AB_hydrolase_fold"/>
</dbReference>
<feature type="domain" description="Carboxylesterase type B" evidence="4">
    <location>
        <begin position="7"/>
        <end position="438"/>
    </location>
</feature>
<dbReference type="EC" id="3.1.1.-" evidence="3"/>
<dbReference type="SUPFAM" id="SSF53474">
    <property type="entry name" value="alpha/beta-Hydrolases"/>
    <property type="match status" value="1"/>
</dbReference>
<comment type="caution">
    <text evidence="5">The sequence shown here is derived from an EMBL/GenBank/DDBJ whole genome shotgun (WGS) entry which is preliminary data.</text>
</comment>
<dbReference type="PANTHER" id="PTHR43142">
    <property type="entry name" value="CARBOXYLIC ESTER HYDROLASE"/>
    <property type="match status" value="1"/>
</dbReference>
<proteinExistence type="inferred from homology"/>
<evidence type="ECO:0000256" key="2">
    <source>
        <dbReference type="ARBA" id="ARBA00022801"/>
    </source>
</evidence>
<sequence>MATTTFVHPTIGRLRGVPGKGLSQFLGVQYASLKDRLAVPEEILDYGGGEIYVNKLGPQALSSPTGCDFEHSLIQQSLPHSEFEISDRNCLHLNVTVPNGAKNLPVMVFIHGGGFAGGSVSWPQYDQARLVEVSITMGKPIIGVSVNYRLGVPGFLTSEELRKAGYKTNNGIRDQKVALQWVKRNIEGFGGNPNLVTIAGQSAGAVTSMLLLQSPELLFQQLISMGGTPMLLPHLPRVVSEGVYSTIAAAQNVDKLSAEERVNYILNCPMEELCSKLPPGLPLIPVVDDDLVKALPTYKQTLKYGPTEMLPGMTWCKRLLIGDCQFDGSIYKGALDTHLPNLGKRFHEFLKESLAGYPLDVSTLEEAYGINPDSPDDVVTRNILQWATDIGFSLPAKVTCQTWLGESYLYHFNEKNPWDGFGKGEATHIFDVALLFMNFEDHLSPAQRARASFFIEDVLQFVNADAPFPSYQSEHNGARVYGPVSARFVTSNNAEDFGRRSTIQQLEKHVGFDAMNRVLGDFLSKKW</sequence>
<dbReference type="Pfam" id="PF00135">
    <property type="entry name" value="COesterase"/>
    <property type="match status" value="1"/>
</dbReference>
<keyword evidence="2 3" id="KW-0378">Hydrolase</keyword>
<dbReference type="AlphaFoldDB" id="A0AA39CVD0"/>
<dbReference type="EMBL" id="JAPDRN010000081">
    <property type="protein sequence ID" value="KAJ9626694.1"/>
    <property type="molecule type" value="Genomic_DNA"/>
</dbReference>
<dbReference type="PROSITE" id="PS00122">
    <property type="entry name" value="CARBOXYLESTERASE_B_1"/>
    <property type="match status" value="1"/>
</dbReference>
<dbReference type="InterPro" id="IPR002018">
    <property type="entry name" value="CarbesteraseB"/>
</dbReference>
<reference evidence="5" key="1">
    <citation type="submission" date="2022-10" db="EMBL/GenBank/DDBJ databases">
        <title>Culturing micro-colonial fungi from biological soil crusts in the Mojave desert and describing Neophaeococcomyces mojavensis, and introducing the new genera and species Taxawa tesnikishii.</title>
        <authorList>
            <person name="Kurbessoian T."/>
            <person name="Stajich J.E."/>
        </authorList>
    </citation>
    <scope>NUCLEOTIDE SEQUENCE</scope>
    <source>
        <strain evidence="5">TK_35</strain>
    </source>
</reference>
<dbReference type="InterPro" id="IPR019826">
    <property type="entry name" value="Carboxylesterase_B_AS"/>
</dbReference>
<comment type="similarity">
    <text evidence="1 3">Belongs to the type-B carboxylesterase/lipase family.</text>
</comment>